<reference evidence="1" key="2">
    <citation type="submission" date="2023-04" db="EMBL/GenBank/DDBJ databases">
        <title>Paracnuella aquatica gen. nov., sp. nov., a member of the family Chitinophagaceae isolated from a hot spring.</title>
        <authorList>
            <person name="Wang C."/>
        </authorList>
    </citation>
    <scope>NUCLEOTIDE SEQUENCE</scope>
    <source>
        <strain evidence="1">LB-8</strain>
    </source>
</reference>
<keyword evidence="2" id="KW-1185">Reference proteome</keyword>
<gene>
    <name evidence="1" type="ORF">OCK74_21780</name>
</gene>
<organism evidence="1 2">
    <name type="scientific">Paraflavisolibacter caeni</name>
    <dbReference type="NCBI Taxonomy" id="2982496"/>
    <lineage>
        <taxon>Bacteria</taxon>
        <taxon>Pseudomonadati</taxon>
        <taxon>Bacteroidota</taxon>
        <taxon>Chitinophagia</taxon>
        <taxon>Chitinophagales</taxon>
        <taxon>Chitinophagaceae</taxon>
        <taxon>Paraflavisolibacter</taxon>
    </lineage>
</organism>
<evidence type="ECO:0000313" key="1">
    <source>
        <dbReference type="EMBL" id="MCU7551767.1"/>
    </source>
</evidence>
<protein>
    <submittedName>
        <fullName evidence="1">Uncharacterized protein</fullName>
    </submittedName>
</protein>
<proteinExistence type="predicted"/>
<dbReference type="EMBL" id="JAOTIF010000023">
    <property type="protein sequence ID" value="MCU7551767.1"/>
    <property type="molecule type" value="Genomic_DNA"/>
</dbReference>
<accession>A0A9X3BIQ1</accession>
<comment type="caution">
    <text evidence="1">The sequence shown here is derived from an EMBL/GenBank/DDBJ whole genome shotgun (WGS) entry which is preliminary data.</text>
</comment>
<name>A0A9X3BIQ1_9BACT</name>
<sequence length="167" mass="18660">MRNPLLLKQYIHSIPASSLALPAMSKNVNKGSSEQQPLMQVMLDFENGHLKLEGDWQFLIASNEKNDAACVNYNQERISLDAAIYPALPINLDDEESNGLVLALEGRIKEGAFFSYCTGLLVIDSIRTGFVGPQLNITFLLYDLQVKNSELTFKLPVYTTVDTNYNN</sequence>
<reference evidence="1" key="1">
    <citation type="submission" date="2022-09" db="EMBL/GenBank/DDBJ databases">
        <authorList>
            <person name="Yuan C."/>
            <person name="Ke Z."/>
        </authorList>
    </citation>
    <scope>NUCLEOTIDE SEQUENCE</scope>
    <source>
        <strain evidence="1">LB-8</strain>
    </source>
</reference>
<evidence type="ECO:0000313" key="2">
    <source>
        <dbReference type="Proteomes" id="UP001155483"/>
    </source>
</evidence>
<dbReference type="Proteomes" id="UP001155483">
    <property type="component" value="Unassembled WGS sequence"/>
</dbReference>
<dbReference type="RefSeq" id="WP_279299205.1">
    <property type="nucleotide sequence ID" value="NZ_JAOTIF010000023.1"/>
</dbReference>
<dbReference type="AlphaFoldDB" id="A0A9X3BIQ1"/>